<dbReference type="Proteomes" id="UP000265560">
    <property type="component" value="Chromosome"/>
</dbReference>
<name>A0A385Z2K8_9PSED</name>
<dbReference type="OrthoDB" id="9804833at2"/>
<evidence type="ECO:0000313" key="2">
    <source>
        <dbReference type="EMBL" id="AYC32730.1"/>
    </source>
</evidence>
<evidence type="ECO:0000313" key="3">
    <source>
        <dbReference type="Proteomes" id="UP000265560"/>
    </source>
</evidence>
<organism evidence="2 3">
    <name type="scientific">Pseudomonas cavernae</name>
    <dbReference type="NCBI Taxonomy" id="2320867"/>
    <lineage>
        <taxon>Bacteria</taxon>
        <taxon>Pseudomonadati</taxon>
        <taxon>Pseudomonadota</taxon>
        <taxon>Gammaproteobacteria</taxon>
        <taxon>Pseudomonadales</taxon>
        <taxon>Pseudomonadaceae</taxon>
        <taxon>Pseudomonas</taxon>
    </lineage>
</organism>
<dbReference type="RefSeq" id="WP_119893350.1">
    <property type="nucleotide sequence ID" value="NZ_CP032419.1"/>
</dbReference>
<dbReference type="InterPro" id="IPR018774">
    <property type="entry name" value="Phage_Mu_GpT"/>
</dbReference>
<keyword evidence="3" id="KW-1185">Reference proteome</keyword>
<dbReference type="AlphaFoldDB" id="A0A385Z2K8"/>
<protein>
    <submittedName>
        <fullName evidence="2">Head protein</fullName>
    </submittedName>
</protein>
<proteinExistence type="predicted"/>
<dbReference type="Pfam" id="PF10124">
    <property type="entry name" value="Mu-like_gpT"/>
    <property type="match status" value="1"/>
</dbReference>
<dbReference type="EMBL" id="CP032419">
    <property type="protein sequence ID" value="AYC32730.1"/>
    <property type="molecule type" value="Genomic_DNA"/>
</dbReference>
<dbReference type="KEGG" id="pcav:D3880_10170"/>
<gene>
    <name evidence="2" type="ORF">D3880_10170</name>
</gene>
<reference evidence="3" key="1">
    <citation type="submission" date="2018-09" db="EMBL/GenBank/DDBJ databases">
        <authorList>
            <person name="Zhu H."/>
        </authorList>
    </citation>
    <scope>NUCLEOTIDE SEQUENCE [LARGE SCALE GENOMIC DNA]</scope>
    <source>
        <strain evidence="3">K2W31S-8</strain>
    </source>
</reference>
<sequence>MAVVTPGLLQALFVGLHSDYKRGLENAPSQWQEVATLIPSAAASNVYSWLGQFPRLREWLGPRVLKDMQLHSYSIDNKLFEATVGIPRTTVEDDSAGVYRPMFEEMGRATGTHPDELIFDLLAAGFSTACYDGKNFFDVEHPVYPNVDGTGVAEAVSNMDVPATNAGPTWYLLDTSRSIKPLIFQERTKAELVSKTDPTNSDHVFNHDEYVHGVRYRCNAGFGFWQMAYASKQPLDAIHYGAARAAMRGMKADGGRPLAITPNILVVPPGLEGQALKLLAKDESGGNPWANSAKVLVCPWLT</sequence>
<evidence type="ECO:0000259" key="1">
    <source>
        <dbReference type="Pfam" id="PF10124"/>
    </source>
</evidence>
<accession>A0A385Z2K8</accession>
<feature type="domain" description="Bacteriophage Mu GpT" evidence="1">
    <location>
        <begin position="9"/>
        <end position="301"/>
    </location>
</feature>